<reference evidence="5 10" key="4">
    <citation type="submission" date="2024-02" db="EMBL/GenBank/DDBJ databases">
        <title>De novo assembly and annotation of 12 fungi associated with fruit tree decline syndrome in Ontario, Canada.</title>
        <authorList>
            <person name="Sulman M."/>
            <person name="Ellouze W."/>
            <person name="Ilyukhin E."/>
        </authorList>
    </citation>
    <scope>NUCLEOTIDE SEQUENCE [LARGE SCALE GENOMIC DNA]</scope>
    <source>
        <strain evidence="5 10">FDS-637</strain>
    </source>
</reference>
<dbReference type="Pfam" id="PF23190">
    <property type="entry name" value="LHD_TRPY1"/>
    <property type="match status" value="1"/>
</dbReference>
<evidence type="ECO:0000313" key="5">
    <source>
        <dbReference type="EMBL" id="KAL0264406.1"/>
    </source>
</evidence>
<dbReference type="InterPro" id="IPR056336">
    <property type="entry name" value="YVC1_C"/>
</dbReference>
<dbReference type="GeneID" id="92004441"/>
<keyword evidence="2" id="KW-0472">Membrane</keyword>
<dbReference type="OrthoDB" id="301415at2759"/>
<feature type="transmembrane region" description="Helical" evidence="2">
    <location>
        <begin position="291"/>
        <end position="313"/>
    </location>
</feature>
<dbReference type="Proteomes" id="UP001430584">
    <property type="component" value="Unassembled WGS sequence"/>
</dbReference>
<dbReference type="Proteomes" id="UP000034182">
    <property type="component" value="Unassembled WGS sequence"/>
</dbReference>
<feature type="domain" description="Calcium channel YVC1-like C-terminal transmembrane" evidence="4">
    <location>
        <begin position="262"/>
        <end position="534"/>
    </location>
</feature>
<feature type="transmembrane region" description="Helical" evidence="2">
    <location>
        <begin position="521"/>
        <end position="540"/>
    </location>
</feature>
<dbReference type="InterPro" id="IPR052971">
    <property type="entry name" value="TRP_calcium_channel"/>
</dbReference>
<dbReference type="RefSeq" id="XP_066637146.1">
    <property type="nucleotide sequence ID" value="XM_066771867.1"/>
</dbReference>
<evidence type="ECO:0000256" key="1">
    <source>
        <dbReference type="SAM" id="MobiDB-lite"/>
    </source>
</evidence>
<evidence type="ECO:0000313" key="10">
    <source>
        <dbReference type="Proteomes" id="UP001430584"/>
    </source>
</evidence>
<proteinExistence type="predicted"/>
<evidence type="ECO:0000313" key="7">
    <source>
        <dbReference type="EMBL" id="OMP82507.1"/>
    </source>
</evidence>
<evidence type="ECO:0000313" key="6">
    <source>
        <dbReference type="EMBL" id="KKY24647.1"/>
    </source>
</evidence>
<feature type="region of interest" description="Disordered" evidence="1">
    <location>
        <begin position="545"/>
        <end position="573"/>
    </location>
</feature>
<dbReference type="Pfam" id="PF23317">
    <property type="entry name" value="YVC1_C"/>
    <property type="match status" value="1"/>
</dbReference>
<feature type="domain" description="YVC1 N-terminal linker helical" evidence="3">
    <location>
        <begin position="45"/>
        <end position="224"/>
    </location>
</feature>
<comment type="caution">
    <text evidence="6">The sequence shown here is derived from an EMBL/GenBank/DDBJ whole genome shotgun (WGS) entry which is preliminary data.</text>
</comment>
<keyword evidence="2" id="KW-1133">Transmembrane helix</keyword>
<accession>A0A0G2EPD2</accession>
<feature type="compositionally biased region" description="Acidic residues" evidence="1">
    <location>
        <begin position="554"/>
        <end position="573"/>
    </location>
</feature>
<dbReference type="PANTHER" id="PTHR35859">
    <property type="entry name" value="NONSELECTIVE CATION CHANNEL PROTEIN"/>
    <property type="match status" value="1"/>
</dbReference>
<sequence length="615" mass="71012">MVRWARLFNLDKSRRDRPRLRDEMSALLPTRRDDVPPSPIPAKEVTKIALRLKHQIETVIPCEVEESLVACAHSHIITPSVVKLAATAGGDEYNACVVYCLLVVNKWFKRQAAIELWDSDLHDVRAVACEVIAKRIIESEEDMPFLLEDVLLKRYSILVNGEETMPANVVERSVDLHALRVIGSSGYQKCINHLWRGWLVQDDEDASRFIDWKHKGNTNYWTHLDPDRMRVPAYQNALQILISIIYLALYTGAINTINPDGDLDVVEALLYVFTAGFIFDEIAKFWKVGRYYIGFWNVFNSTLYALLTVSLITRLIALGHDVDSEPRVRFNTLSYNFLAFSAPMFWMRIMLYLDTFRFFGAMLVVLKVMMKESLIFFALLFVILVGFFQAFIGMDQVDSKITAFSFITKAMLNAIMQSPEFDGFERFAPPFGLILYYVFTFVVMVVLLNILIALYNSAYEDVTDNAIDEYMALLSQKTMQFVRAPDENVFIAPFNLIELFLVIIPFEWWLDEKRYSRLNDYVMGFIYSPLLLITAAIETAQAHKVRDNRKRGEEDDDTTEEWEEMSGEVDFESEGWAKKCEEIAPEIGVEQAVIEVRQLRREITELREMVSSMIQ</sequence>
<dbReference type="EMBL" id="MSZU01000114">
    <property type="protein sequence ID" value="OMP82507.1"/>
    <property type="molecule type" value="Genomic_DNA"/>
</dbReference>
<dbReference type="STRING" id="420778.A0A0G2EPD2"/>
<protein>
    <submittedName>
        <fullName evidence="6">Putative potassium ion channel yvc1</fullName>
    </submittedName>
    <submittedName>
        <fullName evidence="5 7">calcium channel YVC1</fullName>
    </submittedName>
</protein>
<feature type="transmembrane region" description="Helical" evidence="2">
    <location>
        <begin position="434"/>
        <end position="455"/>
    </location>
</feature>
<evidence type="ECO:0000313" key="9">
    <source>
        <dbReference type="Proteomes" id="UP000190776"/>
    </source>
</evidence>
<feature type="transmembrane region" description="Helical" evidence="2">
    <location>
        <begin position="489"/>
        <end position="509"/>
    </location>
</feature>
<gene>
    <name evidence="5" type="primary">YVC1</name>
    <name evidence="7" type="ORF">BK809_0006817</name>
    <name evidence="5" type="ORF">SLS55_000356</name>
    <name evidence="6" type="ORF">UCDDS831_g02265</name>
</gene>
<reference evidence="6 8" key="2">
    <citation type="submission" date="2015-05" db="EMBL/GenBank/DDBJ databases">
        <title>Distinctive expansion of gene families associated with plant cell wall degradation and secondary metabolism in the genomes of grapevine trunk pathogens.</title>
        <authorList>
            <person name="Lawrence D.P."/>
            <person name="Travadon R."/>
            <person name="Rolshausen P.E."/>
            <person name="Baumgartner K."/>
        </authorList>
    </citation>
    <scope>NUCLEOTIDE SEQUENCE [LARGE SCALE GENOMIC DNA]</scope>
    <source>
        <strain evidence="6">DS831</strain>
    </source>
</reference>
<dbReference type="Proteomes" id="UP000190776">
    <property type="component" value="Unassembled WGS sequence"/>
</dbReference>
<evidence type="ECO:0000259" key="3">
    <source>
        <dbReference type="Pfam" id="PF23190"/>
    </source>
</evidence>
<evidence type="ECO:0000256" key="2">
    <source>
        <dbReference type="SAM" id="Phobius"/>
    </source>
</evidence>
<evidence type="ECO:0000259" key="4">
    <source>
        <dbReference type="Pfam" id="PF23317"/>
    </source>
</evidence>
<dbReference type="AlphaFoldDB" id="A0A0G2EPD2"/>
<organism evidence="6 8">
    <name type="scientific">Diplodia seriata</name>
    <dbReference type="NCBI Taxonomy" id="420778"/>
    <lineage>
        <taxon>Eukaryota</taxon>
        <taxon>Fungi</taxon>
        <taxon>Dikarya</taxon>
        <taxon>Ascomycota</taxon>
        <taxon>Pezizomycotina</taxon>
        <taxon>Dothideomycetes</taxon>
        <taxon>Dothideomycetes incertae sedis</taxon>
        <taxon>Botryosphaeriales</taxon>
        <taxon>Botryosphaeriaceae</taxon>
        <taxon>Diplodia</taxon>
    </lineage>
</organism>
<feature type="transmembrane region" description="Helical" evidence="2">
    <location>
        <begin position="237"/>
        <end position="257"/>
    </location>
</feature>
<evidence type="ECO:0000313" key="8">
    <source>
        <dbReference type="Proteomes" id="UP000034182"/>
    </source>
</evidence>
<feature type="transmembrane region" description="Helical" evidence="2">
    <location>
        <begin position="374"/>
        <end position="392"/>
    </location>
</feature>
<dbReference type="InterPro" id="IPR056337">
    <property type="entry name" value="LHD_YVC1"/>
</dbReference>
<dbReference type="EMBL" id="LAQI01000056">
    <property type="protein sequence ID" value="KKY24647.1"/>
    <property type="molecule type" value="Genomic_DNA"/>
</dbReference>
<dbReference type="EMBL" id="JAJVCZ030000001">
    <property type="protein sequence ID" value="KAL0264406.1"/>
    <property type="molecule type" value="Genomic_DNA"/>
</dbReference>
<name>A0A0G2EPD2_9PEZI</name>
<keyword evidence="2" id="KW-0812">Transmembrane</keyword>
<keyword evidence="10" id="KW-1185">Reference proteome</keyword>
<dbReference type="PANTHER" id="PTHR35859:SF1">
    <property type="entry name" value="NONSELECTIVE CATION CHANNEL PROTEIN"/>
    <property type="match status" value="1"/>
</dbReference>
<reference evidence="6 8" key="1">
    <citation type="submission" date="2015-03" db="EMBL/GenBank/DDBJ databases">
        <authorList>
            <person name="Morales-Cruz A."/>
            <person name="Amrine K.C."/>
            <person name="Cantu D."/>
        </authorList>
    </citation>
    <scope>NUCLEOTIDE SEQUENCE [LARGE SCALE GENOMIC DNA]</scope>
    <source>
        <strain evidence="6">DS831</strain>
    </source>
</reference>
<reference evidence="7 9" key="3">
    <citation type="submission" date="2017-01" db="EMBL/GenBank/DDBJ databases">
        <title>Draft genome sequence of Diplodia seriata F98.1, a fungal species involved in grapevine trunk diseases.</title>
        <authorList>
            <person name="Robert-Siegwald G."/>
            <person name="Vallet J."/>
            <person name="Abou-Mansour E."/>
            <person name="Xu J."/>
            <person name="Rey P."/>
            <person name="Bertsch C."/>
            <person name="Rego C."/>
            <person name="Larignon P."/>
            <person name="Fontaine F."/>
            <person name="Lebrun M.-H."/>
        </authorList>
    </citation>
    <scope>NUCLEOTIDE SEQUENCE [LARGE SCALE GENOMIC DNA]</scope>
    <source>
        <strain evidence="7 9">F98.1</strain>
    </source>
</reference>